<reference evidence="1 2" key="1">
    <citation type="submission" date="2024-09" db="EMBL/GenBank/DDBJ databases">
        <title>Rethinking Asexuality: The Enigmatic Case of Functional Sexual Genes in Lepraria (Stereocaulaceae).</title>
        <authorList>
            <person name="Doellman M."/>
            <person name="Sun Y."/>
            <person name="Barcenas-Pena A."/>
            <person name="Lumbsch H.T."/>
            <person name="Grewe F."/>
        </authorList>
    </citation>
    <scope>NUCLEOTIDE SEQUENCE [LARGE SCALE GENOMIC DNA]</scope>
    <source>
        <strain evidence="1 2">Mercado 3170</strain>
    </source>
</reference>
<dbReference type="Proteomes" id="UP001590950">
    <property type="component" value="Unassembled WGS sequence"/>
</dbReference>
<evidence type="ECO:0000313" key="1">
    <source>
        <dbReference type="EMBL" id="KAL2038374.1"/>
    </source>
</evidence>
<proteinExistence type="predicted"/>
<gene>
    <name evidence="1" type="ORF">N7G274_009025</name>
</gene>
<sequence length="72" mass="8121">MAAEMKAPSIVMPFFLPTIKPYGSESCYNCDPNEGEAFLDHARQYRKFSPDELSWAIQNGLDVKCIEAYLTA</sequence>
<evidence type="ECO:0000313" key="2">
    <source>
        <dbReference type="Proteomes" id="UP001590950"/>
    </source>
</evidence>
<dbReference type="EMBL" id="JBEFKJ010000033">
    <property type="protein sequence ID" value="KAL2038374.1"/>
    <property type="molecule type" value="Genomic_DNA"/>
</dbReference>
<keyword evidence="2" id="KW-1185">Reference proteome</keyword>
<comment type="caution">
    <text evidence="1">The sequence shown here is derived from an EMBL/GenBank/DDBJ whole genome shotgun (WGS) entry which is preliminary data.</text>
</comment>
<organism evidence="1 2">
    <name type="scientific">Stereocaulon virgatum</name>
    <dbReference type="NCBI Taxonomy" id="373712"/>
    <lineage>
        <taxon>Eukaryota</taxon>
        <taxon>Fungi</taxon>
        <taxon>Dikarya</taxon>
        <taxon>Ascomycota</taxon>
        <taxon>Pezizomycotina</taxon>
        <taxon>Lecanoromycetes</taxon>
        <taxon>OSLEUM clade</taxon>
        <taxon>Lecanoromycetidae</taxon>
        <taxon>Lecanorales</taxon>
        <taxon>Lecanorineae</taxon>
        <taxon>Stereocaulaceae</taxon>
        <taxon>Stereocaulon</taxon>
    </lineage>
</organism>
<name>A0ABR4A0R7_9LECA</name>
<protein>
    <submittedName>
        <fullName evidence="1">Uncharacterized protein</fullName>
    </submittedName>
</protein>
<accession>A0ABR4A0R7</accession>